<reference evidence="2 3" key="1">
    <citation type="submission" date="2019-08" db="EMBL/GenBank/DDBJ databases">
        <title>Selenomonas sp. mPRGC5 and Selenomonas sp. mPRGC8 isolated from ruminal fluid of dairy goat (Capra hircus).</title>
        <authorList>
            <person name="Poothong S."/>
            <person name="Nuengjamnong C."/>
            <person name="Tanasupawat S."/>
        </authorList>
    </citation>
    <scope>NUCLEOTIDE SEQUENCE [LARGE SCALE GENOMIC DNA]</scope>
    <source>
        <strain evidence="3">mPRGC5</strain>
    </source>
</reference>
<accession>A0A5D6WCX1</accession>
<evidence type="ECO:0000256" key="1">
    <source>
        <dbReference type="SAM" id="Phobius"/>
    </source>
</evidence>
<feature type="transmembrane region" description="Helical" evidence="1">
    <location>
        <begin position="323"/>
        <end position="345"/>
    </location>
</feature>
<dbReference type="AlphaFoldDB" id="A0A5D6WCX1"/>
<keyword evidence="1" id="KW-0812">Transmembrane</keyword>
<feature type="transmembrane region" description="Helical" evidence="1">
    <location>
        <begin position="117"/>
        <end position="143"/>
    </location>
</feature>
<sequence>MEFLLKKIYTVLSICAPFLSFYYIGTVPLISILMVIWIIFKFWNILLEAELRKPNIDLGLFILLLLIIINSAFMTLNNEIDLKYNSLINYIFFLLVTALCGRSNYEPILGYKLWKLFAVVSSIFILVQMTVFWTTGVIISGYLPFLDTIYTDDTVKMQGWDSTRYRPSSFFAEPSHYGTYVGAFLLLYLFQGKNNKIIISLLVLGIIVSVSSAGFTILFFDIILFALIKVRIRKHYNKVIPVSIIVMILCYIAINMGITNRILDHILLSDMNDSGYPSGIYQRINGFLEYTPNMNWIITNPFGQGMFELPDDNGLFFCGLMQYYLFFGIIGLSTLLMIMISWFVVANYIQKIYLLLILLLSCFGNPLFGSEPFGWYSKLYYANDRLEK</sequence>
<dbReference type="EMBL" id="VTOY01000001">
    <property type="protein sequence ID" value="TYZ24845.1"/>
    <property type="molecule type" value="Genomic_DNA"/>
</dbReference>
<organism evidence="2 3">
    <name type="scientific">Selenomonas ruminis</name>
    <dbReference type="NCBI Taxonomy" id="2593411"/>
    <lineage>
        <taxon>Bacteria</taxon>
        <taxon>Bacillati</taxon>
        <taxon>Bacillota</taxon>
        <taxon>Negativicutes</taxon>
        <taxon>Selenomonadales</taxon>
        <taxon>Selenomonadaceae</taxon>
        <taxon>Selenomonas</taxon>
    </lineage>
</organism>
<protein>
    <submittedName>
        <fullName evidence="2">Uncharacterized protein</fullName>
    </submittedName>
</protein>
<feature type="transmembrane region" description="Helical" evidence="1">
    <location>
        <begin position="55"/>
        <end position="75"/>
    </location>
</feature>
<keyword evidence="1" id="KW-1133">Transmembrane helix</keyword>
<evidence type="ECO:0000313" key="3">
    <source>
        <dbReference type="Proteomes" id="UP000323646"/>
    </source>
</evidence>
<feature type="transmembrane region" description="Helical" evidence="1">
    <location>
        <begin position="197"/>
        <end position="227"/>
    </location>
</feature>
<feature type="transmembrane region" description="Helical" evidence="1">
    <location>
        <begin position="352"/>
        <end position="369"/>
    </location>
</feature>
<evidence type="ECO:0000313" key="2">
    <source>
        <dbReference type="EMBL" id="TYZ24845.1"/>
    </source>
</evidence>
<dbReference type="OrthoDB" id="2989261at2"/>
<keyword evidence="1" id="KW-0472">Membrane</keyword>
<dbReference type="RefSeq" id="WP_149170468.1">
    <property type="nucleotide sequence ID" value="NZ_VTOY01000001.1"/>
</dbReference>
<feature type="transmembrane region" description="Helical" evidence="1">
    <location>
        <begin position="20"/>
        <end position="43"/>
    </location>
</feature>
<feature type="transmembrane region" description="Helical" evidence="1">
    <location>
        <begin position="239"/>
        <end position="258"/>
    </location>
</feature>
<feature type="transmembrane region" description="Helical" evidence="1">
    <location>
        <begin position="87"/>
        <end position="105"/>
    </location>
</feature>
<proteinExistence type="predicted"/>
<keyword evidence="3" id="KW-1185">Reference proteome</keyword>
<dbReference type="Proteomes" id="UP000323646">
    <property type="component" value="Unassembled WGS sequence"/>
</dbReference>
<comment type="caution">
    <text evidence="2">The sequence shown here is derived from an EMBL/GenBank/DDBJ whole genome shotgun (WGS) entry which is preliminary data.</text>
</comment>
<gene>
    <name evidence="2" type="ORF">FZ040_02060</name>
</gene>
<name>A0A5D6WCX1_9FIRM</name>